<feature type="non-terminal residue" evidence="1">
    <location>
        <position position="1"/>
    </location>
</feature>
<dbReference type="EMBL" id="GEBQ01010967">
    <property type="protein sequence ID" value="JAT29010.1"/>
    <property type="molecule type" value="Transcribed_RNA"/>
</dbReference>
<sequence>KQSCSTQPVVDQLSASSTRHSCSTQAVADQLSASSAKESCSIQPVMNQLSVSSAKPMTIIKIRRRRVRNLGDSDVSVVSSSNGLDRTAICNTLSASKGS</sequence>
<reference evidence="1" key="1">
    <citation type="submission" date="2015-11" db="EMBL/GenBank/DDBJ databases">
        <title>De novo transcriptome assembly of four potential Pierce s Disease insect vectors from Arizona vineyards.</title>
        <authorList>
            <person name="Tassone E.E."/>
        </authorList>
    </citation>
    <scope>NUCLEOTIDE SEQUENCE</scope>
</reference>
<gene>
    <name evidence="1" type="ORF">g.23793</name>
</gene>
<dbReference type="AlphaFoldDB" id="A0A1B6LZE5"/>
<evidence type="ECO:0000313" key="1">
    <source>
        <dbReference type="EMBL" id="JAT29010.1"/>
    </source>
</evidence>
<name>A0A1B6LZE5_9HEMI</name>
<protein>
    <submittedName>
        <fullName evidence="1">Uncharacterized protein</fullName>
    </submittedName>
</protein>
<accession>A0A1B6LZE5</accession>
<organism evidence="1">
    <name type="scientific">Graphocephala atropunctata</name>
    <dbReference type="NCBI Taxonomy" id="36148"/>
    <lineage>
        <taxon>Eukaryota</taxon>
        <taxon>Metazoa</taxon>
        <taxon>Ecdysozoa</taxon>
        <taxon>Arthropoda</taxon>
        <taxon>Hexapoda</taxon>
        <taxon>Insecta</taxon>
        <taxon>Pterygota</taxon>
        <taxon>Neoptera</taxon>
        <taxon>Paraneoptera</taxon>
        <taxon>Hemiptera</taxon>
        <taxon>Auchenorrhyncha</taxon>
        <taxon>Membracoidea</taxon>
        <taxon>Cicadellidae</taxon>
        <taxon>Cicadellinae</taxon>
        <taxon>Cicadellini</taxon>
        <taxon>Graphocephala</taxon>
    </lineage>
</organism>
<proteinExistence type="predicted"/>